<gene>
    <name evidence="2" type="ORF">Adt_02212</name>
</gene>
<feature type="chain" id="PRO_5044871786" evidence="1">
    <location>
        <begin position="18"/>
        <end position="130"/>
    </location>
</feature>
<dbReference type="AlphaFoldDB" id="A0ABD1VV23"/>
<accession>A0ABD1VV23</accession>
<keyword evidence="3" id="KW-1185">Reference proteome</keyword>
<dbReference type="Proteomes" id="UP001604336">
    <property type="component" value="Unassembled WGS sequence"/>
</dbReference>
<evidence type="ECO:0000313" key="3">
    <source>
        <dbReference type="Proteomes" id="UP001604336"/>
    </source>
</evidence>
<sequence length="130" mass="14554">MSPVFYAGFVLMSCVAAAQLSSYASFLRKRRCGIEHSVDQIDYHSIRSCYSYVNGLFHSSRWSSYVKINFAGIKLNYSFTLRWNGFIGILFLGGCCGYHWPLSGVFLGSGYQIRDLPSLSIPQARSAIKA</sequence>
<dbReference type="EMBL" id="JBFOLK010000001">
    <property type="protein sequence ID" value="KAL2541234.1"/>
    <property type="molecule type" value="Genomic_DNA"/>
</dbReference>
<proteinExistence type="predicted"/>
<evidence type="ECO:0000256" key="1">
    <source>
        <dbReference type="SAM" id="SignalP"/>
    </source>
</evidence>
<protein>
    <submittedName>
        <fullName evidence="2">Uncharacterized protein</fullName>
    </submittedName>
</protein>
<feature type="signal peptide" evidence="1">
    <location>
        <begin position="1"/>
        <end position="17"/>
    </location>
</feature>
<evidence type="ECO:0000313" key="2">
    <source>
        <dbReference type="EMBL" id="KAL2541234.1"/>
    </source>
</evidence>
<reference evidence="3" key="1">
    <citation type="submission" date="2024-07" db="EMBL/GenBank/DDBJ databases">
        <title>Two chromosome-level genome assemblies of Korean endemic species Abeliophyllum distichum and Forsythia ovata (Oleaceae).</title>
        <authorList>
            <person name="Jang H."/>
        </authorList>
    </citation>
    <scope>NUCLEOTIDE SEQUENCE [LARGE SCALE GENOMIC DNA]</scope>
</reference>
<keyword evidence="1" id="KW-0732">Signal</keyword>
<comment type="caution">
    <text evidence="2">The sequence shown here is derived from an EMBL/GenBank/DDBJ whole genome shotgun (WGS) entry which is preliminary data.</text>
</comment>
<organism evidence="2 3">
    <name type="scientific">Abeliophyllum distichum</name>
    <dbReference type="NCBI Taxonomy" id="126358"/>
    <lineage>
        <taxon>Eukaryota</taxon>
        <taxon>Viridiplantae</taxon>
        <taxon>Streptophyta</taxon>
        <taxon>Embryophyta</taxon>
        <taxon>Tracheophyta</taxon>
        <taxon>Spermatophyta</taxon>
        <taxon>Magnoliopsida</taxon>
        <taxon>eudicotyledons</taxon>
        <taxon>Gunneridae</taxon>
        <taxon>Pentapetalae</taxon>
        <taxon>asterids</taxon>
        <taxon>lamiids</taxon>
        <taxon>Lamiales</taxon>
        <taxon>Oleaceae</taxon>
        <taxon>Forsythieae</taxon>
        <taxon>Abeliophyllum</taxon>
    </lineage>
</organism>
<name>A0ABD1VV23_9LAMI</name>